<dbReference type="Proteomes" id="UP000518188">
    <property type="component" value="Unassembled WGS sequence"/>
</dbReference>
<sequence length="108" mass="12125">MGELQAIGYSGQPTSAVFRPVRPAQAVLVDLVTLFTREPHKRGRYHPFGLQVNTTVTGELTCWGLCEQGHWWGLVTYPITFGPHKRHVTHWIPAWVLRPADGSKLPTP</sequence>
<evidence type="ECO:0000313" key="2">
    <source>
        <dbReference type="Proteomes" id="UP000518188"/>
    </source>
</evidence>
<protein>
    <submittedName>
        <fullName evidence="1">Uncharacterized protein</fullName>
    </submittedName>
</protein>
<gene>
    <name evidence="1" type="ORF">HGA11_28720</name>
</gene>
<dbReference type="RefSeq" id="WP_044524612.1">
    <property type="nucleotide sequence ID" value="NZ_HG322954.1"/>
</dbReference>
<dbReference type="EMBL" id="JAAXPJ010000015">
    <property type="protein sequence ID" value="NKZ14960.1"/>
    <property type="molecule type" value="Genomic_DNA"/>
</dbReference>
<organism evidence="1 2">
    <name type="scientific">Mycolicibacterium septicum DSM 44393</name>
    <dbReference type="NCBI Taxonomy" id="1341646"/>
    <lineage>
        <taxon>Bacteria</taxon>
        <taxon>Bacillati</taxon>
        <taxon>Actinomycetota</taxon>
        <taxon>Actinomycetes</taxon>
        <taxon>Mycobacteriales</taxon>
        <taxon>Mycobacteriaceae</taxon>
        <taxon>Mycolicibacterium</taxon>
    </lineage>
</organism>
<accession>A0A7X6MU47</accession>
<proteinExistence type="predicted"/>
<reference evidence="1 2" key="1">
    <citation type="submission" date="2020-04" db="EMBL/GenBank/DDBJ databases">
        <title>MicrobeNet Type strains.</title>
        <authorList>
            <person name="Nicholson A.C."/>
        </authorList>
    </citation>
    <scope>NUCLEOTIDE SEQUENCE [LARGE SCALE GENOMIC DNA]</scope>
    <source>
        <strain evidence="1 2">ATCC 700731</strain>
    </source>
</reference>
<evidence type="ECO:0000313" key="1">
    <source>
        <dbReference type="EMBL" id="NKZ14960.1"/>
    </source>
</evidence>
<name>A0A7X6MU47_9MYCO</name>
<dbReference type="AlphaFoldDB" id="A0A7X6MU47"/>
<comment type="caution">
    <text evidence="1">The sequence shown here is derived from an EMBL/GenBank/DDBJ whole genome shotgun (WGS) entry which is preliminary data.</text>
</comment>